<dbReference type="OrthoDB" id="6194207at2"/>
<evidence type="ECO:0000256" key="5">
    <source>
        <dbReference type="ARBA" id="ARBA00023136"/>
    </source>
</evidence>
<dbReference type="EMBL" id="FRXN01000003">
    <property type="protein sequence ID" value="SHO62992.1"/>
    <property type="molecule type" value="Genomic_DNA"/>
</dbReference>
<keyword evidence="4 6" id="KW-1133">Transmembrane helix</keyword>
<evidence type="ECO:0000256" key="2">
    <source>
        <dbReference type="ARBA" id="ARBA00022475"/>
    </source>
</evidence>
<dbReference type="STRING" id="1073327.SAMN04488108_2450"/>
<name>A0A1M7ZDS8_9BACT</name>
<dbReference type="PANTHER" id="PTHR12677">
    <property type="entry name" value="GOLGI APPARATUS MEMBRANE PROTEIN TVP38-RELATED"/>
    <property type="match status" value="1"/>
</dbReference>
<evidence type="ECO:0000259" key="7">
    <source>
        <dbReference type="Pfam" id="PF09335"/>
    </source>
</evidence>
<comment type="similarity">
    <text evidence="6">Belongs to the TVP38/TMEM64 family.</text>
</comment>
<reference evidence="9" key="1">
    <citation type="submission" date="2016-12" db="EMBL/GenBank/DDBJ databases">
        <authorList>
            <person name="Varghese N."/>
            <person name="Submissions S."/>
        </authorList>
    </citation>
    <scope>NUCLEOTIDE SEQUENCE [LARGE SCALE GENOMIC DNA]</scope>
    <source>
        <strain evidence="9">DSM 25035</strain>
    </source>
</reference>
<keyword evidence="3 6" id="KW-0812">Transmembrane</keyword>
<evidence type="ECO:0000256" key="3">
    <source>
        <dbReference type="ARBA" id="ARBA00022692"/>
    </source>
</evidence>
<gene>
    <name evidence="8" type="ORF">SAMN04488108_2450</name>
</gene>
<dbReference type="AlphaFoldDB" id="A0A1M7ZDS8"/>
<dbReference type="GO" id="GO:0005886">
    <property type="term" value="C:plasma membrane"/>
    <property type="evidence" value="ECO:0007669"/>
    <property type="project" value="UniProtKB-SubCell"/>
</dbReference>
<feature type="transmembrane region" description="Helical" evidence="6">
    <location>
        <begin position="20"/>
        <end position="40"/>
    </location>
</feature>
<dbReference type="InterPro" id="IPR015414">
    <property type="entry name" value="TMEM64"/>
</dbReference>
<dbReference type="Proteomes" id="UP000184609">
    <property type="component" value="Unassembled WGS sequence"/>
</dbReference>
<protein>
    <recommendedName>
        <fullName evidence="6">TVP38/TMEM64 family membrane protein</fullName>
    </recommendedName>
</protein>
<sequence length="233" mass="25970">MTKKGSIFNFFPEYLHLHPIASLSWLWVAVAPAIGSLLALKNYELLLQVQPQTFIEHLLFILGAALVMGLAILPTTFTALLSGFVLGWMGLFDILVAYTLANVIGYSLGKATNADFLQILTLKSPSLQSEIDQRKDNLGKLIFFIRISPIIPFAISNFLFASLQIPLKKVLIYGVPGMLPRTVLAFLAGILANDFLNARENLKDPLQVGFLIFFLVLSVWGIWYNWKKAGKEK</sequence>
<evidence type="ECO:0000256" key="4">
    <source>
        <dbReference type="ARBA" id="ARBA00022989"/>
    </source>
</evidence>
<dbReference type="InterPro" id="IPR032816">
    <property type="entry name" value="VTT_dom"/>
</dbReference>
<keyword evidence="9" id="KW-1185">Reference proteome</keyword>
<evidence type="ECO:0000313" key="9">
    <source>
        <dbReference type="Proteomes" id="UP000184609"/>
    </source>
</evidence>
<keyword evidence="2 6" id="KW-1003">Cell membrane</keyword>
<evidence type="ECO:0000256" key="1">
    <source>
        <dbReference type="ARBA" id="ARBA00004651"/>
    </source>
</evidence>
<dbReference type="RefSeq" id="WP_073572085.1">
    <property type="nucleotide sequence ID" value="NZ_FRXN01000003.1"/>
</dbReference>
<feature type="domain" description="VTT" evidence="7">
    <location>
        <begin position="73"/>
        <end position="189"/>
    </location>
</feature>
<feature type="transmembrane region" description="Helical" evidence="6">
    <location>
        <begin position="79"/>
        <end position="101"/>
    </location>
</feature>
<evidence type="ECO:0000313" key="8">
    <source>
        <dbReference type="EMBL" id="SHO62992.1"/>
    </source>
</evidence>
<feature type="transmembrane region" description="Helical" evidence="6">
    <location>
        <begin position="52"/>
        <end position="73"/>
    </location>
</feature>
<comment type="subcellular location">
    <subcellularLocation>
        <location evidence="1 6">Cell membrane</location>
        <topology evidence="1 6">Multi-pass membrane protein</topology>
    </subcellularLocation>
</comment>
<feature type="transmembrane region" description="Helical" evidence="6">
    <location>
        <begin position="171"/>
        <end position="196"/>
    </location>
</feature>
<organism evidence="8 9">
    <name type="scientific">Algoriphagus zhangzhouensis</name>
    <dbReference type="NCBI Taxonomy" id="1073327"/>
    <lineage>
        <taxon>Bacteria</taxon>
        <taxon>Pseudomonadati</taxon>
        <taxon>Bacteroidota</taxon>
        <taxon>Cytophagia</taxon>
        <taxon>Cytophagales</taxon>
        <taxon>Cyclobacteriaceae</taxon>
        <taxon>Algoriphagus</taxon>
    </lineage>
</organism>
<dbReference type="Pfam" id="PF09335">
    <property type="entry name" value="VTT_dom"/>
    <property type="match status" value="1"/>
</dbReference>
<keyword evidence="5 6" id="KW-0472">Membrane</keyword>
<feature type="transmembrane region" description="Helical" evidence="6">
    <location>
        <begin position="143"/>
        <end position="165"/>
    </location>
</feature>
<feature type="transmembrane region" description="Helical" evidence="6">
    <location>
        <begin position="208"/>
        <end position="226"/>
    </location>
</feature>
<proteinExistence type="inferred from homology"/>
<accession>A0A1M7ZDS8</accession>
<dbReference type="PANTHER" id="PTHR12677:SF59">
    <property type="entry name" value="GOLGI APPARATUS MEMBRANE PROTEIN TVP38-RELATED"/>
    <property type="match status" value="1"/>
</dbReference>
<evidence type="ECO:0000256" key="6">
    <source>
        <dbReference type="RuleBase" id="RU366058"/>
    </source>
</evidence>